<dbReference type="AlphaFoldDB" id="A0A8D4VMI8"/>
<evidence type="ECO:0000313" key="2">
    <source>
        <dbReference type="EMBL" id="BBL70296.1"/>
    </source>
</evidence>
<gene>
    <name evidence="2" type="ORF">MoryE10_09020</name>
</gene>
<dbReference type="RefSeq" id="WP_221048342.1">
    <property type="nucleotide sequence ID" value="NZ_AP019782.1"/>
</dbReference>
<keyword evidence="3" id="KW-1185">Reference proteome</keyword>
<dbReference type="InterPro" id="IPR022742">
    <property type="entry name" value="Hydrolase_4"/>
</dbReference>
<dbReference type="Proteomes" id="UP000824988">
    <property type="component" value="Chromosome"/>
</dbReference>
<dbReference type="EMBL" id="AP019782">
    <property type="protein sequence ID" value="BBL70296.1"/>
    <property type="molecule type" value="Genomic_DNA"/>
</dbReference>
<reference evidence="2" key="1">
    <citation type="submission" date="2019-06" db="EMBL/GenBank/DDBJ databases">
        <title>Complete genome sequence of Methylogaea oryzae strain JCM16910.</title>
        <authorList>
            <person name="Asakawa S."/>
        </authorList>
    </citation>
    <scope>NUCLEOTIDE SEQUENCE</scope>
    <source>
        <strain evidence="2">E10</strain>
    </source>
</reference>
<protein>
    <recommendedName>
        <fullName evidence="1">Serine aminopeptidase S33 domain-containing protein</fullName>
    </recommendedName>
</protein>
<dbReference type="Pfam" id="PF12146">
    <property type="entry name" value="Hydrolase_4"/>
    <property type="match status" value="1"/>
</dbReference>
<proteinExistence type="predicted"/>
<sequence length="265" mass="29706">MAVKPSSRWIFLRGLVRESEHWDDFPQRFAQALPGAEVRCLDLPGNGEHWRLNSPPNLREAMEFARREAWETADGPTAPQTPVYLLSISMGSMAALEWASRYPQEIAGAVLINTSLSGLNPLYRRLSWRSWPLLLRILATTDAAARERLILRLTSNRAADAALIAARVATYQRRPVRWSNVLRQLWAAARYRPPPAKPAVPLLLLNSLGDRMVAPSCTTEIAALWTVPCLTHPWAGHDLPLNHPAWVIAAVREWMAANIDRPHAA</sequence>
<organism evidence="2 3">
    <name type="scientific">Methylogaea oryzae</name>
    <dbReference type="NCBI Taxonomy" id="1295382"/>
    <lineage>
        <taxon>Bacteria</taxon>
        <taxon>Pseudomonadati</taxon>
        <taxon>Pseudomonadota</taxon>
        <taxon>Gammaproteobacteria</taxon>
        <taxon>Methylococcales</taxon>
        <taxon>Methylococcaceae</taxon>
        <taxon>Methylogaea</taxon>
    </lineage>
</organism>
<name>A0A8D4VMI8_9GAMM</name>
<accession>A0A8D4VMI8</accession>
<evidence type="ECO:0000313" key="3">
    <source>
        <dbReference type="Proteomes" id="UP000824988"/>
    </source>
</evidence>
<dbReference type="KEGG" id="moz:MoryE10_09020"/>
<evidence type="ECO:0000259" key="1">
    <source>
        <dbReference type="Pfam" id="PF12146"/>
    </source>
</evidence>
<feature type="domain" description="Serine aminopeptidase S33" evidence="1">
    <location>
        <begin position="10"/>
        <end position="220"/>
    </location>
</feature>